<evidence type="ECO:0000256" key="5">
    <source>
        <dbReference type="ARBA" id="ARBA00022821"/>
    </source>
</evidence>
<dbReference type="Gene3D" id="3.40.50.2000">
    <property type="entry name" value="Glycogen Phosphorylase B"/>
    <property type="match status" value="7"/>
</dbReference>
<comment type="catalytic activity">
    <reaction evidence="6">
        <text>an anthocyanidin + UDP-alpha-D-glucose + H(+) = an anthocyanidin 3-O-beta-D-glucoside + UDP</text>
        <dbReference type="Rhea" id="RHEA:20093"/>
        <dbReference type="ChEBI" id="CHEBI:15378"/>
        <dbReference type="ChEBI" id="CHEBI:16307"/>
        <dbReference type="ChEBI" id="CHEBI:58223"/>
        <dbReference type="ChEBI" id="CHEBI:58885"/>
        <dbReference type="ChEBI" id="CHEBI:143576"/>
        <dbReference type="EC" id="2.4.1.115"/>
    </reaction>
</comment>
<evidence type="ECO:0000256" key="2">
    <source>
        <dbReference type="ARBA" id="ARBA00009995"/>
    </source>
</evidence>
<dbReference type="CDD" id="cd03784">
    <property type="entry name" value="GT1_Gtf-like"/>
    <property type="match status" value="3"/>
</dbReference>
<evidence type="ECO:0000313" key="11">
    <source>
        <dbReference type="Proteomes" id="UP001141552"/>
    </source>
</evidence>
<dbReference type="GO" id="GO:0080043">
    <property type="term" value="F:quercetin 3-O-glucosyltransferase activity"/>
    <property type="evidence" value="ECO:0007669"/>
    <property type="project" value="TreeGrafter"/>
</dbReference>
<feature type="region of interest" description="Disordered" evidence="9">
    <location>
        <begin position="1"/>
        <end position="22"/>
    </location>
</feature>
<evidence type="ECO:0000256" key="3">
    <source>
        <dbReference type="ARBA" id="ARBA00022676"/>
    </source>
</evidence>
<protein>
    <recommendedName>
        <fullName evidence="12">Anthocyanidin 3-O-glucosyltransferase</fullName>
    </recommendedName>
</protein>
<dbReference type="Pfam" id="PF00201">
    <property type="entry name" value="UDPGT"/>
    <property type="match status" value="3"/>
</dbReference>
<reference evidence="10" key="1">
    <citation type="submission" date="2022-02" db="EMBL/GenBank/DDBJ databases">
        <authorList>
            <person name="Henning P.M."/>
            <person name="McCubbin A.G."/>
            <person name="Shore J.S."/>
        </authorList>
    </citation>
    <scope>NUCLEOTIDE SEQUENCE</scope>
    <source>
        <strain evidence="10">F60SS</strain>
        <tissue evidence="10">Leaves</tissue>
    </source>
</reference>
<dbReference type="FunFam" id="3.40.50.2000:FF:000055">
    <property type="entry name" value="Glycosyltransferase"/>
    <property type="match status" value="2"/>
</dbReference>
<sequence length="1611" mass="179529">SKKHTESREMGSITASHKPHAVIVPGPYQGHIKTMLQFAKLLHHKGFHITFVNTEFNHKRFLRTRGPTALDGLPSFQFETIPDGLPPSDPDASQDPPSICVAILHNMLSPFQALLVKLNSNTLTSSDPPVTCIISDSIMPFSAIVAEELGIPFVLFSTFGACGFMGFKQLGALKEKGFTPLKDESYLSNGYLDTVIDWIPGMKGIRLKDMPSFLRTTDPNETILNFFIVAFSVKASAVILHTFDALEKDVLEGLFSIYQHVYPIGPLQLLLDQVQFEDGLKSIGYNLWKEDRACLQWLDSHEPNSVVYVNFGSITVMTPEQLTEFAMGLANSKHPFLWIIRPDLVRGETAILPPEFAAETQGRSYITGWCPQEEVLNHPSIGGFLTHSGWGSTIESLSAGVPMLCWPFFADQQTNCRYTCNEWGVGMEIDNNVKRGEVEKLVTELMEGEEGKKMKEKAMAWKLLAHQAASPNGSSSMILEKLINEGWDLKQQQQLIGLMLLLSQFAKLLHCKGFHITFVNTEFNHQRFIRTRGPTSLDGLPSFQFQTIPDALPTSDPDASQDVPSMCRSILHYMLTPFRALLSRLNNTASSDAPPVSCIISDVFMPFTAAAAEELGIPFVLFSTVSASSFMGFKQLHTLREKGFTPLKDESYLTNDYLETVLDWIPGMKGIRLKDLPSFLRTTDPNDTMLNYILVALENSIKASAIIIHSFDALEQEVLESLSSIYRHVYAIGPVQLLLDQVQEDGLKSIGYNLWTEDSTCLQWLDSHEPNSVVYVNFGSVTWMTPQQMIEFAMGLANSKHPFLWIIRPDLVQGESAILPPEFAAETQDRSYIASWCPQEEVLNHPSIGGFLTHSGWGSTIESLSAGVPMLCWPIAADQLMNCRYTCTEWGVGMEIDSNVKRDEVENLVRQLMEGEKGKKMKEKAMEWKKLALEAARPNGSSSINLNKLINEVLLSGMGAAGKPHVVLVPGPVQGHIKTLLKLAKLLHIKGFHITFVNTEYNHKRFLKARGTNALDGLPTFQFETIPDGLPPSDIDATQDLSSLCKCIRDYMLMPFQELLARLNNTTSSKVPPVSCIVSDFVMPFTITAAEELGVPVVIYSTLAACGFMGPKQLLALKEKGLIPLKDESYFTNGYLDTIIDWIPGMKGIRLKDLTSSVLTTDPNEIVLNFMMYSAESTTKASAIAFHTFDALERDVLDGFSTIYPRVYAIGPLQLHLNQVEEDSLKSIGYNMWKEESVCLQWLDSKEPNSVVYVNFGSITVMTPEQLIEFAMGLANSKHPFLWIIRPDLVIGDTAILPPEFAAETQDRSYIASWCPQEEVLNHPSVGGFLTHCGWGSTIESLSAGVPMLCWPFFADQQMNCRYSCTEWGVGMEIDNNVKRDEVENLVRELMEGEKGKKMKERAMEWKKLAEEATAPNGSSSINLDKLINEMESKKVANKPHAVLFPFPIQGHIKTMLKLAKLLHYKGFHITFVNTEFNHKRFLKSRGLNALDGVPTFQFQTIPDGLPLTEVDATQDVPSLCKSVHDHVMLKAFKELLAKLNDTAASSLVVPPVSCIISDGFLPFPVEAAQELGVQFALFYTMGACSFMGFKQLNALKEKGFIPLKGTYFQN</sequence>
<evidence type="ECO:0000256" key="4">
    <source>
        <dbReference type="ARBA" id="ARBA00022679"/>
    </source>
</evidence>
<evidence type="ECO:0000256" key="8">
    <source>
        <dbReference type="ARBA" id="ARBA00056778"/>
    </source>
</evidence>
<reference evidence="10" key="2">
    <citation type="journal article" date="2023" name="Plants (Basel)">
        <title>Annotation of the Turnera subulata (Passifloraceae) Draft Genome Reveals the S-Locus Evolved after the Divergence of Turneroideae from Passifloroideae in a Stepwise Manner.</title>
        <authorList>
            <person name="Henning P.M."/>
            <person name="Roalson E.H."/>
            <person name="Mir W."/>
            <person name="McCubbin A.G."/>
            <person name="Shore J.S."/>
        </authorList>
    </citation>
    <scope>NUCLEOTIDE SEQUENCE</scope>
    <source>
        <strain evidence="10">F60SS</strain>
    </source>
</reference>
<evidence type="ECO:0000256" key="6">
    <source>
        <dbReference type="ARBA" id="ARBA00047606"/>
    </source>
</evidence>
<keyword evidence="11" id="KW-1185">Reference proteome</keyword>
<dbReference type="GO" id="GO:0006952">
    <property type="term" value="P:defense response"/>
    <property type="evidence" value="ECO:0007669"/>
    <property type="project" value="UniProtKB-KW"/>
</dbReference>
<dbReference type="InterPro" id="IPR035595">
    <property type="entry name" value="UDP_glycos_trans_CS"/>
</dbReference>
<dbReference type="PANTHER" id="PTHR11926:SF1516">
    <property type="entry name" value="GLYCOSYLTRANSFERASE"/>
    <property type="match status" value="1"/>
</dbReference>
<feature type="non-terminal residue" evidence="10">
    <location>
        <position position="1611"/>
    </location>
</feature>
<name>A0A9Q0JI71_9ROSI</name>
<dbReference type="Proteomes" id="UP001141552">
    <property type="component" value="Unassembled WGS sequence"/>
</dbReference>
<dbReference type="FunFam" id="3.40.50.2000:FF:000027">
    <property type="entry name" value="Glycosyltransferase"/>
    <property type="match status" value="3"/>
</dbReference>
<comment type="similarity">
    <text evidence="2">Belongs to the UDP-glycosyltransferase family.</text>
</comment>
<keyword evidence="5" id="KW-0611">Plant defense</keyword>
<proteinExistence type="inferred from homology"/>
<evidence type="ECO:0000256" key="1">
    <source>
        <dbReference type="ARBA" id="ARBA00004935"/>
    </source>
</evidence>
<comment type="catalytic activity">
    <reaction evidence="7">
        <text>2-hydroxy-2-methylpropanenitrile + UDP-alpha-D-glucose = linamarin + UDP + H(+)</text>
        <dbReference type="Rhea" id="RHEA:20009"/>
        <dbReference type="ChEBI" id="CHEBI:15348"/>
        <dbReference type="ChEBI" id="CHEBI:15378"/>
        <dbReference type="ChEBI" id="CHEBI:16441"/>
        <dbReference type="ChEBI" id="CHEBI:58223"/>
        <dbReference type="ChEBI" id="CHEBI:58885"/>
        <dbReference type="EC" id="2.4.1.63"/>
    </reaction>
</comment>
<comment type="function">
    <text evidence="8">UDP-glucosyltransferase catalyzing in planta synthesis of cyanogenic glucosides. Able to glucosylate acetone cyanohydrin and 2-hydroxy-2-methylbutyronitrile, forming linamarin and lotaustralin. Also accepts, to some extent, a wide range of potential acceptor substrates, including simple alcohols, flavonoids, isoflavonoids and other hydroxynitriles such as p-hydroxymandelonitrile, mandelonitrile, (E)-4-hydroxy-2-methylbut-2-enenitrile and (E)- 2-(hydroxymethyl)but-2-enenitrile.</text>
</comment>
<dbReference type="PROSITE" id="PS00375">
    <property type="entry name" value="UDPGT"/>
    <property type="match status" value="3"/>
</dbReference>
<dbReference type="GO" id="GO:0050057">
    <property type="term" value="F:linamarin synthase activity"/>
    <property type="evidence" value="ECO:0007669"/>
    <property type="project" value="UniProtKB-EC"/>
</dbReference>
<comment type="pathway">
    <text evidence="1">Pigment biosynthesis; anthocyanin biosynthesis.</text>
</comment>
<dbReference type="InterPro" id="IPR002213">
    <property type="entry name" value="UDP_glucos_trans"/>
</dbReference>
<dbReference type="EMBL" id="JAKUCV010002730">
    <property type="protein sequence ID" value="KAJ4841590.1"/>
    <property type="molecule type" value="Genomic_DNA"/>
</dbReference>
<dbReference type="OrthoDB" id="5835829at2759"/>
<gene>
    <name evidence="10" type="ORF">Tsubulata_045162</name>
</gene>
<dbReference type="PANTHER" id="PTHR11926">
    <property type="entry name" value="GLUCOSYL/GLUCURONOSYL TRANSFERASES"/>
    <property type="match status" value="1"/>
</dbReference>
<comment type="caution">
    <text evidence="10">The sequence shown here is derived from an EMBL/GenBank/DDBJ whole genome shotgun (WGS) entry which is preliminary data.</text>
</comment>
<organism evidence="10 11">
    <name type="scientific">Turnera subulata</name>
    <dbReference type="NCBI Taxonomy" id="218843"/>
    <lineage>
        <taxon>Eukaryota</taxon>
        <taxon>Viridiplantae</taxon>
        <taxon>Streptophyta</taxon>
        <taxon>Embryophyta</taxon>
        <taxon>Tracheophyta</taxon>
        <taxon>Spermatophyta</taxon>
        <taxon>Magnoliopsida</taxon>
        <taxon>eudicotyledons</taxon>
        <taxon>Gunneridae</taxon>
        <taxon>Pentapetalae</taxon>
        <taxon>rosids</taxon>
        <taxon>fabids</taxon>
        <taxon>Malpighiales</taxon>
        <taxon>Passifloraceae</taxon>
        <taxon>Turnera</taxon>
    </lineage>
</organism>
<dbReference type="FunFam" id="3.40.50.2000:FF:000065">
    <property type="entry name" value="Glycosyltransferase"/>
    <property type="match status" value="1"/>
</dbReference>
<keyword evidence="3" id="KW-0328">Glycosyltransferase</keyword>
<evidence type="ECO:0000313" key="10">
    <source>
        <dbReference type="EMBL" id="KAJ4841590.1"/>
    </source>
</evidence>
<evidence type="ECO:0000256" key="7">
    <source>
        <dbReference type="ARBA" id="ARBA00052877"/>
    </source>
</evidence>
<evidence type="ECO:0008006" key="12">
    <source>
        <dbReference type="Google" id="ProtNLM"/>
    </source>
</evidence>
<dbReference type="SUPFAM" id="SSF53756">
    <property type="entry name" value="UDP-Glycosyltransferase/glycogen phosphorylase"/>
    <property type="match status" value="4"/>
</dbReference>
<keyword evidence="4" id="KW-0808">Transferase</keyword>
<accession>A0A9Q0JI71</accession>
<dbReference type="GO" id="GO:0047213">
    <property type="term" value="F:anthocyanidin 3-O-glucosyltransferase activity"/>
    <property type="evidence" value="ECO:0007669"/>
    <property type="project" value="UniProtKB-EC"/>
</dbReference>
<evidence type="ECO:0000256" key="9">
    <source>
        <dbReference type="SAM" id="MobiDB-lite"/>
    </source>
</evidence>
<dbReference type="GO" id="GO:0080044">
    <property type="term" value="F:quercetin 7-O-glucosyltransferase activity"/>
    <property type="evidence" value="ECO:0007669"/>
    <property type="project" value="TreeGrafter"/>
</dbReference>